<dbReference type="Proteomes" id="UP001221898">
    <property type="component" value="Unassembled WGS sequence"/>
</dbReference>
<evidence type="ECO:0000313" key="2">
    <source>
        <dbReference type="EMBL" id="KAJ8390745.1"/>
    </source>
</evidence>
<sequence length="112" mass="12444">MLCWNIWACPVTVPHLGAAWHTDNKRWQLAPCDWTMMGGGGGTLVTVAAGRLVFLFLFYFFFPSSLSVRGSWAQPSVELLFRLPRKPTPVIVRGYFAHSETICCGLPCGPAR</sequence>
<evidence type="ECO:0000256" key="1">
    <source>
        <dbReference type="SAM" id="Phobius"/>
    </source>
</evidence>
<keyword evidence="1" id="KW-0472">Membrane</keyword>
<organism evidence="2 3">
    <name type="scientific">Aldrovandia affinis</name>
    <dbReference type="NCBI Taxonomy" id="143900"/>
    <lineage>
        <taxon>Eukaryota</taxon>
        <taxon>Metazoa</taxon>
        <taxon>Chordata</taxon>
        <taxon>Craniata</taxon>
        <taxon>Vertebrata</taxon>
        <taxon>Euteleostomi</taxon>
        <taxon>Actinopterygii</taxon>
        <taxon>Neopterygii</taxon>
        <taxon>Teleostei</taxon>
        <taxon>Notacanthiformes</taxon>
        <taxon>Halosauridae</taxon>
        <taxon>Aldrovandia</taxon>
    </lineage>
</organism>
<evidence type="ECO:0000313" key="3">
    <source>
        <dbReference type="Proteomes" id="UP001221898"/>
    </source>
</evidence>
<dbReference type="AlphaFoldDB" id="A0AAD7RV03"/>
<protein>
    <submittedName>
        <fullName evidence="2">Uncharacterized protein</fullName>
    </submittedName>
</protein>
<dbReference type="EMBL" id="JAINUG010000166">
    <property type="protein sequence ID" value="KAJ8390745.1"/>
    <property type="molecule type" value="Genomic_DNA"/>
</dbReference>
<proteinExistence type="predicted"/>
<comment type="caution">
    <text evidence="2">The sequence shown here is derived from an EMBL/GenBank/DDBJ whole genome shotgun (WGS) entry which is preliminary data.</text>
</comment>
<reference evidence="2" key="1">
    <citation type="journal article" date="2023" name="Science">
        <title>Genome structures resolve the early diversification of teleost fishes.</title>
        <authorList>
            <person name="Parey E."/>
            <person name="Louis A."/>
            <person name="Montfort J."/>
            <person name="Bouchez O."/>
            <person name="Roques C."/>
            <person name="Iampietro C."/>
            <person name="Lluch J."/>
            <person name="Castinel A."/>
            <person name="Donnadieu C."/>
            <person name="Desvignes T."/>
            <person name="Floi Bucao C."/>
            <person name="Jouanno E."/>
            <person name="Wen M."/>
            <person name="Mejri S."/>
            <person name="Dirks R."/>
            <person name="Jansen H."/>
            <person name="Henkel C."/>
            <person name="Chen W.J."/>
            <person name="Zahm M."/>
            <person name="Cabau C."/>
            <person name="Klopp C."/>
            <person name="Thompson A.W."/>
            <person name="Robinson-Rechavi M."/>
            <person name="Braasch I."/>
            <person name="Lecointre G."/>
            <person name="Bobe J."/>
            <person name="Postlethwait J.H."/>
            <person name="Berthelot C."/>
            <person name="Roest Crollius H."/>
            <person name="Guiguen Y."/>
        </authorList>
    </citation>
    <scope>NUCLEOTIDE SEQUENCE</scope>
    <source>
        <strain evidence="2">NC1722</strain>
    </source>
</reference>
<keyword evidence="1" id="KW-0812">Transmembrane</keyword>
<gene>
    <name evidence="2" type="ORF">AAFF_G00101250</name>
</gene>
<feature type="transmembrane region" description="Helical" evidence="1">
    <location>
        <begin position="43"/>
        <end position="62"/>
    </location>
</feature>
<name>A0AAD7RV03_9TELE</name>
<accession>A0AAD7RV03</accession>
<keyword evidence="1" id="KW-1133">Transmembrane helix</keyword>
<keyword evidence="3" id="KW-1185">Reference proteome</keyword>